<dbReference type="AlphaFoldDB" id="X0V409"/>
<dbReference type="EMBL" id="BARS01022279">
    <property type="protein sequence ID" value="GAG12840.1"/>
    <property type="molecule type" value="Genomic_DNA"/>
</dbReference>
<gene>
    <name evidence="1" type="ORF">S01H1_35645</name>
</gene>
<organism evidence="1">
    <name type="scientific">marine sediment metagenome</name>
    <dbReference type="NCBI Taxonomy" id="412755"/>
    <lineage>
        <taxon>unclassified sequences</taxon>
        <taxon>metagenomes</taxon>
        <taxon>ecological metagenomes</taxon>
    </lineage>
</organism>
<protein>
    <submittedName>
        <fullName evidence="1">Uncharacterized protein</fullName>
    </submittedName>
</protein>
<reference evidence="1" key="1">
    <citation type="journal article" date="2014" name="Front. Microbiol.">
        <title>High frequency of phylogenetically diverse reductive dehalogenase-homologous genes in deep subseafloor sedimentary metagenomes.</title>
        <authorList>
            <person name="Kawai M."/>
            <person name="Futagami T."/>
            <person name="Toyoda A."/>
            <person name="Takaki Y."/>
            <person name="Nishi S."/>
            <person name="Hori S."/>
            <person name="Arai W."/>
            <person name="Tsubouchi T."/>
            <person name="Morono Y."/>
            <person name="Uchiyama I."/>
            <person name="Ito T."/>
            <person name="Fujiyama A."/>
            <person name="Inagaki F."/>
            <person name="Takami H."/>
        </authorList>
    </citation>
    <scope>NUCLEOTIDE SEQUENCE</scope>
    <source>
        <strain evidence="1">Expedition CK06-06</strain>
    </source>
</reference>
<accession>X0V409</accession>
<evidence type="ECO:0000313" key="1">
    <source>
        <dbReference type="EMBL" id="GAG12840.1"/>
    </source>
</evidence>
<comment type="caution">
    <text evidence="1">The sequence shown here is derived from an EMBL/GenBank/DDBJ whole genome shotgun (WGS) entry which is preliminary data.</text>
</comment>
<name>X0V409_9ZZZZ</name>
<proteinExistence type="predicted"/>
<sequence length="105" mass="11079">MTVTMSITAVPGTAAAKSVYLAANHHTRQFDAWSINPDGTVTYQHTYRLNYATDPAGIGIDAMTGTDPVTGQPRDPLMFVSTEGRGGIEVINPVTLQLHGVAPGP</sequence>
<feature type="non-terminal residue" evidence="1">
    <location>
        <position position="105"/>
    </location>
</feature>